<dbReference type="EMBL" id="FUKQ01000058">
    <property type="protein sequence ID" value="SJN44179.1"/>
    <property type="molecule type" value="Genomic_DNA"/>
</dbReference>
<proteinExistence type="predicted"/>
<dbReference type="Gene3D" id="3.40.50.1460">
    <property type="match status" value="1"/>
</dbReference>
<protein>
    <submittedName>
        <fullName evidence="1">Uncharacterized protein</fullName>
    </submittedName>
</protein>
<dbReference type="AlphaFoldDB" id="A0A1R4KIX4"/>
<gene>
    <name evidence="1" type="ORF">FM114_14825</name>
</gene>
<keyword evidence="2" id="KW-1185">Reference proteome</keyword>
<dbReference type="Gene3D" id="3.40.50.300">
    <property type="entry name" value="P-loop containing nucleotide triphosphate hydrolases"/>
    <property type="match status" value="1"/>
</dbReference>
<organism evidence="1 2">
    <name type="scientific">Luteococcus japonicus LSP_Lj1</name>
    <dbReference type="NCBI Taxonomy" id="1255658"/>
    <lineage>
        <taxon>Bacteria</taxon>
        <taxon>Bacillati</taxon>
        <taxon>Actinomycetota</taxon>
        <taxon>Actinomycetes</taxon>
        <taxon>Propionibacteriales</taxon>
        <taxon>Propionibacteriaceae</taxon>
        <taxon>Luteococcus</taxon>
    </lineage>
</organism>
<sequence>MDSDSDSGRGVLIPVILNRYAHHDHLPNARAHWERLAALLADFGISNAPDWRTPMLERGGDAIQEYCAVWPADSGTVGVLYWVGHGQATRSWVSLAHAKSPNPIGARAGVDPEFLAAAIERWMRRCEPDGHHLLIVIVDACKSNRFVQRLAASLDEIHANAKLLLIGAGDDSVIPGRIVEVLDAVIAQAFKTADDIPATLLLHELDQLGLDLDVRNLRLGTAALHRSISAPSGLPVDLHNEVVRALSQLPESDRRHFAPKVKSSEGGETAWFYQGRTLERMHLLQLLGDRSTQPIVLTGVAGSGKSALLGDLVIRSRGDQTAVLLRAGLLEALPPEAPSVPKIDAALNLAGLGLTDAVEELLDQLGIGGTQTHGLVSQKIDHLLYTQAAGDRSTLIFDALDESTEPLAVANLIRMLAMSGAQVLAACRADVGSSADAPEVPTALREVLGGDDCIVVPVKRDGEAIQSYVTRRLIHLGAERARLAAEAIHAVGAQFLHARVAIFEILQDVGVLDDPEALRRLVSGDHVSLFLGAVHRLAALNPSSEPLLRALALSYGKGLPVLGGTWSAFASRLMGGTFSVSSSDIENLVEVAAAPYIIADREGGQTCYRLAHRSFVDALRRSTEDRRVADLILTDACLDLLRGRDIDVAVPHYLEQYTSAHAAGSSPEGWWHLDRDPTSCDRLNPTAVARDAMRTVFRERVPPTIAGIIGSVHQTRLLPPNERRALRRWAEAMQTGSAKETVQTGPASSAISLQWARSLPRTPVHLSLAGHTSGIRAIGLRTDKTEQ</sequence>
<dbReference type="InterPro" id="IPR027417">
    <property type="entry name" value="P-loop_NTPase"/>
</dbReference>
<evidence type="ECO:0000313" key="2">
    <source>
        <dbReference type="Proteomes" id="UP000188342"/>
    </source>
</evidence>
<reference evidence="1 2" key="1">
    <citation type="submission" date="2017-02" db="EMBL/GenBank/DDBJ databases">
        <authorList>
            <person name="Peterson S.W."/>
        </authorList>
    </citation>
    <scope>NUCLEOTIDE SEQUENCE [LARGE SCALE GENOMIC DNA]</scope>
    <source>
        <strain evidence="1 2">LSP_Lj1</strain>
    </source>
</reference>
<accession>A0A1R4KIX4</accession>
<evidence type="ECO:0000313" key="1">
    <source>
        <dbReference type="EMBL" id="SJN44179.1"/>
    </source>
</evidence>
<dbReference type="STRING" id="1255658.FM114_14825"/>
<name>A0A1R4KIX4_9ACTN</name>
<dbReference type="Proteomes" id="UP000188342">
    <property type="component" value="Unassembled WGS sequence"/>
</dbReference>